<organism evidence="2 3">
    <name type="scientific">Rhizobium leguminosarum</name>
    <dbReference type="NCBI Taxonomy" id="384"/>
    <lineage>
        <taxon>Bacteria</taxon>
        <taxon>Pseudomonadati</taxon>
        <taxon>Pseudomonadota</taxon>
        <taxon>Alphaproteobacteria</taxon>
        <taxon>Hyphomicrobiales</taxon>
        <taxon>Rhizobiaceae</taxon>
        <taxon>Rhizobium/Agrobacterium group</taxon>
        <taxon>Rhizobium</taxon>
    </lineage>
</organism>
<evidence type="ECO:0000313" key="2">
    <source>
        <dbReference type="EMBL" id="AUW44965.1"/>
    </source>
</evidence>
<evidence type="ECO:0000313" key="3">
    <source>
        <dbReference type="Proteomes" id="UP000238523"/>
    </source>
</evidence>
<dbReference type="AlphaFoldDB" id="A0A2K9Z9M7"/>
<dbReference type="RefSeq" id="WP_158686953.1">
    <property type="nucleotide sequence ID" value="NZ_CP025012.1"/>
</dbReference>
<dbReference type="SUPFAM" id="SSF46689">
    <property type="entry name" value="Homeodomain-like"/>
    <property type="match status" value="1"/>
</dbReference>
<protein>
    <recommendedName>
        <fullName evidence="1">Insertion element IS150 protein InsJ-like helix-turn-helix domain-containing protein</fullName>
    </recommendedName>
</protein>
<feature type="domain" description="Insertion element IS150 protein InsJ-like helix-turn-helix" evidence="1">
    <location>
        <begin position="4"/>
        <end position="42"/>
    </location>
</feature>
<dbReference type="InterPro" id="IPR009057">
    <property type="entry name" value="Homeodomain-like_sf"/>
</dbReference>
<gene>
    <name evidence="2" type="ORF">CUJ84_Chr004661</name>
</gene>
<proteinExistence type="predicted"/>
<dbReference type="InterPro" id="IPR055247">
    <property type="entry name" value="InsJ-like_HTH"/>
</dbReference>
<dbReference type="Pfam" id="PF13518">
    <property type="entry name" value="HTH_28"/>
    <property type="match status" value="1"/>
</dbReference>
<dbReference type="EMBL" id="CP025012">
    <property type="protein sequence ID" value="AUW44965.1"/>
    <property type="molecule type" value="Genomic_DNA"/>
</dbReference>
<dbReference type="Proteomes" id="UP000238523">
    <property type="component" value="Chromosome"/>
</dbReference>
<name>A0A2K9Z9M7_RHILE</name>
<reference evidence="2 3" key="1">
    <citation type="submission" date="2017-11" db="EMBL/GenBank/DDBJ databases">
        <title>Complete genome of Rhizobium leguminosarum Norway, an ineffective micro-symbiont.</title>
        <authorList>
            <person name="Hoffrichter A."/>
            <person name="Liang J."/>
            <person name="Brachmann A."/>
            <person name="Marin M."/>
        </authorList>
    </citation>
    <scope>NUCLEOTIDE SEQUENCE [LARGE SCALE GENOMIC DNA]</scope>
    <source>
        <strain evidence="2 3">Norway</strain>
    </source>
</reference>
<accession>A0A2K9Z9M7</accession>
<sequence>MDERLEFCRLAALEGENVSELCQRHGITRQTGYVWLRRLRAGEPVGGDCSHRPHATHGAREPISSMRLQDLWTEPPSATTGVGRSTIWLRLDQPNASI</sequence>
<evidence type="ECO:0000259" key="1">
    <source>
        <dbReference type="Pfam" id="PF13518"/>
    </source>
</evidence>